<feature type="region of interest" description="Disordered" evidence="2">
    <location>
        <begin position="1"/>
        <end position="38"/>
    </location>
</feature>
<evidence type="ECO:0000313" key="3">
    <source>
        <dbReference type="EMBL" id="MFC4989143.1"/>
    </source>
</evidence>
<dbReference type="AlphaFoldDB" id="A0ABD5QHH0"/>
<accession>A0ABD5QHH0</accession>
<feature type="compositionally biased region" description="Basic and acidic residues" evidence="2">
    <location>
        <begin position="11"/>
        <end position="34"/>
    </location>
</feature>
<name>A0ABD5QHH0_9EURY</name>
<keyword evidence="1" id="KW-0175">Coiled coil</keyword>
<comment type="caution">
    <text evidence="3">The sequence shown here is derived from an EMBL/GenBank/DDBJ whole genome shotgun (WGS) entry which is preliminary data.</text>
</comment>
<proteinExistence type="predicted"/>
<dbReference type="RefSeq" id="WP_224829017.1">
    <property type="nucleotide sequence ID" value="NZ_JAIVEF010000014.1"/>
</dbReference>
<feature type="compositionally biased region" description="Polar residues" evidence="2">
    <location>
        <begin position="1"/>
        <end position="10"/>
    </location>
</feature>
<sequence>MSEQTTFSTANRDESDSRTADEATSDRSAHRSSTDDAQIDILHSETIDQWVTEREDANEPYGYFHLYVAAQSDLSGVQRALCWETRIEHATDDAGEPSPRFGTGGIRAVNARDRFLEWKLGLLAVPLHPELRTIPAENLRVFVADTAREYLAEESIEIGGAVEQVNTIDEHTPTEEQLARRREYAMMQRLTGVSGPLDGRIRAIEDTLRARFEFTSRYGYDVPDPDPVYAEKSLDTLEAMLERARCDHAEAESQCEELRDQIRSAEAQWIEETRATLRE</sequence>
<dbReference type="Proteomes" id="UP001595925">
    <property type="component" value="Unassembled WGS sequence"/>
</dbReference>
<reference evidence="3 4" key="1">
    <citation type="journal article" date="2019" name="Int. J. Syst. Evol. Microbiol.">
        <title>The Global Catalogue of Microorganisms (GCM) 10K type strain sequencing project: providing services to taxonomists for standard genome sequencing and annotation.</title>
        <authorList>
            <consortium name="The Broad Institute Genomics Platform"/>
            <consortium name="The Broad Institute Genome Sequencing Center for Infectious Disease"/>
            <person name="Wu L."/>
            <person name="Ma J."/>
        </authorList>
    </citation>
    <scope>NUCLEOTIDE SEQUENCE [LARGE SCALE GENOMIC DNA]</scope>
    <source>
        <strain evidence="3 4">CGMCC 1.15824</strain>
    </source>
</reference>
<evidence type="ECO:0000313" key="4">
    <source>
        <dbReference type="Proteomes" id="UP001595925"/>
    </source>
</evidence>
<evidence type="ECO:0000256" key="2">
    <source>
        <dbReference type="SAM" id="MobiDB-lite"/>
    </source>
</evidence>
<organism evidence="3 4">
    <name type="scientific">Saliphagus infecundisoli</name>
    <dbReference type="NCBI Taxonomy" id="1849069"/>
    <lineage>
        <taxon>Archaea</taxon>
        <taxon>Methanobacteriati</taxon>
        <taxon>Methanobacteriota</taxon>
        <taxon>Stenosarchaea group</taxon>
        <taxon>Halobacteria</taxon>
        <taxon>Halobacteriales</taxon>
        <taxon>Natrialbaceae</taxon>
        <taxon>Saliphagus</taxon>
    </lineage>
</organism>
<dbReference type="EMBL" id="JBHSJG010000040">
    <property type="protein sequence ID" value="MFC4989143.1"/>
    <property type="molecule type" value="Genomic_DNA"/>
</dbReference>
<evidence type="ECO:0000256" key="1">
    <source>
        <dbReference type="SAM" id="Coils"/>
    </source>
</evidence>
<keyword evidence="4" id="KW-1185">Reference proteome</keyword>
<gene>
    <name evidence="3" type="ORF">ACFPFO_15480</name>
</gene>
<protein>
    <submittedName>
        <fullName evidence="3">Uncharacterized protein</fullName>
    </submittedName>
</protein>
<feature type="coiled-coil region" evidence="1">
    <location>
        <begin position="234"/>
        <end position="268"/>
    </location>
</feature>